<name>A0A3R1AS36_SALET</name>
<evidence type="ECO:0000256" key="1">
    <source>
        <dbReference type="SAM" id="SignalP"/>
    </source>
</evidence>
<dbReference type="Proteomes" id="UP000885348">
    <property type="component" value="Unassembled WGS sequence"/>
</dbReference>
<keyword evidence="1" id="KW-0732">Signal</keyword>
<accession>A0A3R1AS36</accession>
<feature type="chain" id="PRO_5018590514" evidence="1">
    <location>
        <begin position="31"/>
        <end position="408"/>
    </location>
</feature>
<protein>
    <submittedName>
        <fullName evidence="2">Conjugal transfer protein TraF</fullName>
    </submittedName>
</protein>
<dbReference type="AlphaFoldDB" id="A0A3R1AS36"/>
<sequence length="408" mass="43998">MMKKNYITRSLIASSVLFAFHASHASHASAATSYFEARNDAMGGTGVASSHYGAAPLANPALLTKHNGSDDFSLILPSVGAQLSDPDDISGKADNARDDWNRFDSAVDSRTGVEQAASDLKSRLQDFRNIHADAQVGVSAVAAVPLDTLPFALSVKSWGTVSVDGKVSDHDMAYLDQVVNGTIKPEDVDQNALTSRAFGRAAVITDVGVSFAREFETAGRKWSLGVTPKYQRVDLFNYNVSVQDYDKSDFSKDRYHNTKNGFNADIGAYTDLTDNWTLGLVAQNIIPRSIDSREVNGTTETFKIRPQSTAGIAWHNDFITTALDVDLTPASGFVSDDKRQFAAIGAEVNAWKWAQLRAGYRQNMASGNGSAFTAGIGISPFDVVHIDVSGLVGTDRTYGAIAQLQFTF</sequence>
<gene>
    <name evidence="2" type="ORF">D7N80_15205</name>
</gene>
<dbReference type="Pfam" id="PF13729">
    <property type="entry name" value="TraF_2"/>
    <property type="match status" value="1"/>
</dbReference>
<evidence type="ECO:0000313" key="2">
    <source>
        <dbReference type="EMBL" id="MML54641.1"/>
    </source>
</evidence>
<dbReference type="EMBL" id="RVVJ01000017">
    <property type="protein sequence ID" value="MML54641.1"/>
    <property type="molecule type" value="Genomic_DNA"/>
</dbReference>
<dbReference type="InterPro" id="IPR032811">
    <property type="entry name" value="Put_conjugal_transfer"/>
</dbReference>
<proteinExistence type="predicted"/>
<feature type="signal peptide" evidence="1">
    <location>
        <begin position="1"/>
        <end position="30"/>
    </location>
</feature>
<dbReference type="Gene3D" id="2.40.160.60">
    <property type="entry name" value="Outer membrane protein transport protein (OMPP1/FadL/TodX)"/>
    <property type="match status" value="1"/>
</dbReference>
<reference evidence="2" key="1">
    <citation type="submission" date="2018-09" db="EMBL/GenBank/DDBJ databases">
        <authorList>
            <person name="Ashton P.M."/>
            <person name="Dallman T."/>
            <person name="Nair S."/>
            <person name="De Pinna E."/>
            <person name="Peters T."/>
            <person name="Grant K."/>
        </authorList>
    </citation>
    <scope>NUCLEOTIDE SEQUENCE [LARGE SCALE GENOMIC DNA]</scope>
    <source>
        <strain evidence="2">598938</strain>
    </source>
</reference>
<comment type="caution">
    <text evidence="2">The sequence shown here is derived from an EMBL/GenBank/DDBJ whole genome shotgun (WGS) entry which is preliminary data.</text>
</comment>
<organism evidence="2">
    <name type="scientific">Salmonella enterica I</name>
    <dbReference type="NCBI Taxonomy" id="59201"/>
    <lineage>
        <taxon>Bacteria</taxon>
        <taxon>Pseudomonadati</taxon>
        <taxon>Pseudomonadota</taxon>
        <taxon>Gammaproteobacteria</taxon>
        <taxon>Enterobacterales</taxon>
        <taxon>Enterobacteriaceae</taxon>
        <taxon>Salmonella</taxon>
    </lineage>
</organism>